<feature type="signal peptide" evidence="1">
    <location>
        <begin position="1"/>
        <end position="30"/>
    </location>
</feature>
<dbReference type="PANTHER" id="PTHR46825">
    <property type="entry name" value="D-ALANYL-D-ALANINE-CARBOXYPEPTIDASE/ENDOPEPTIDASE AMPH"/>
    <property type="match status" value="1"/>
</dbReference>
<evidence type="ECO:0000313" key="4">
    <source>
        <dbReference type="Proteomes" id="UP000630936"/>
    </source>
</evidence>
<dbReference type="PANTHER" id="PTHR46825:SF7">
    <property type="entry name" value="D-ALANYL-D-ALANINE CARBOXYPEPTIDASE"/>
    <property type="match status" value="1"/>
</dbReference>
<feature type="chain" id="PRO_5038093153" evidence="1">
    <location>
        <begin position="31"/>
        <end position="401"/>
    </location>
</feature>
<dbReference type="Gene3D" id="3.40.710.10">
    <property type="entry name" value="DD-peptidase/beta-lactamase superfamily"/>
    <property type="match status" value="1"/>
</dbReference>
<reference evidence="3" key="2">
    <citation type="submission" date="2020-09" db="EMBL/GenBank/DDBJ databases">
        <authorList>
            <person name="Sun Q."/>
            <person name="Ohkuma M."/>
        </authorList>
    </citation>
    <scope>NUCLEOTIDE SEQUENCE</scope>
    <source>
        <strain evidence="3">JCM 4988</strain>
    </source>
</reference>
<reference evidence="3" key="1">
    <citation type="journal article" date="2014" name="Int. J. Syst. Evol. Microbiol.">
        <title>Complete genome sequence of Corynebacterium casei LMG S-19264T (=DSM 44701T), isolated from a smear-ripened cheese.</title>
        <authorList>
            <consortium name="US DOE Joint Genome Institute (JGI-PGF)"/>
            <person name="Walter F."/>
            <person name="Albersmeier A."/>
            <person name="Kalinowski J."/>
            <person name="Ruckert C."/>
        </authorList>
    </citation>
    <scope>NUCLEOTIDE SEQUENCE</scope>
    <source>
        <strain evidence="3">JCM 4988</strain>
    </source>
</reference>
<dbReference type="Pfam" id="PF00144">
    <property type="entry name" value="Beta-lactamase"/>
    <property type="match status" value="1"/>
</dbReference>
<keyword evidence="4" id="KW-1185">Reference proteome</keyword>
<name>A0A918PXN1_9ACTN</name>
<dbReference type="AlphaFoldDB" id="A0A918PXN1"/>
<protein>
    <submittedName>
        <fullName evidence="3">D-alanyl-D-alanine carboxypeptidase</fullName>
    </submittedName>
</protein>
<organism evidence="3 4">
    <name type="scientific">Streptomyces inusitatus</name>
    <dbReference type="NCBI Taxonomy" id="68221"/>
    <lineage>
        <taxon>Bacteria</taxon>
        <taxon>Bacillati</taxon>
        <taxon>Actinomycetota</taxon>
        <taxon>Actinomycetes</taxon>
        <taxon>Kitasatosporales</taxon>
        <taxon>Streptomycetaceae</taxon>
        <taxon>Streptomyces</taxon>
    </lineage>
</organism>
<dbReference type="Proteomes" id="UP000630936">
    <property type="component" value="Unassembled WGS sequence"/>
</dbReference>
<dbReference type="InterPro" id="IPR050491">
    <property type="entry name" value="AmpC-like"/>
</dbReference>
<dbReference type="PROSITE" id="PS51318">
    <property type="entry name" value="TAT"/>
    <property type="match status" value="1"/>
</dbReference>
<dbReference type="RefSeq" id="WP_190122450.1">
    <property type="nucleotide sequence ID" value="NZ_BMWG01000003.1"/>
</dbReference>
<gene>
    <name evidence="3" type="ORF">GCM10010387_18610</name>
</gene>
<dbReference type="GO" id="GO:0004180">
    <property type="term" value="F:carboxypeptidase activity"/>
    <property type="evidence" value="ECO:0007669"/>
    <property type="project" value="UniProtKB-KW"/>
</dbReference>
<dbReference type="InterPro" id="IPR012338">
    <property type="entry name" value="Beta-lactam/transpept-like"/>
</dbReference>
<comment type="caution">
    <text evidence="3">The sequence shown here is derived from an EMBL/GenBank/DDBJ whole genome shotgun (WGS) entry which is preliminary data.</text>
</comment>
<keyword evidence="3" id="KW-0645">Protease</keyword>
<keyword evidence="3" id="KW-0378">Hydrolase</keyword>
<evidence type="ECO:0000313" key="3">
    <source>
        <dbReference type="EMBL" id="GGZ25364.1"/>
    </source>
</evidence>
<dbReference type="EMBL" id="BMWG01000003">
    <property type="protein sequence ID" value="GGZ25364.1"/>
    <property type="molecule type" value="Genomic_DNA"/>
</dbReference>
<evidence type="ECO:0000256" key="1">
    <source>
        <dbReference type="SAM" id="SignalP"/>
    </source>
</evidence>
<accession>A0A918PXN1</accession>
<feature type="domain" description="Beta-lactamase-related" evidence="2">
    <location>
        <begin position="46"/>
        <end position="373"/>
    </location>
</feature>
<dbReference type="SUPFAM" id="SSF56601">
    <property type="entry name" value="beta-lactamase/transpeptidase-like"/>
    <property type="match status" value="1"/>
</dbReference>
<evidence type="ECO:0000259" key="2">
    <source>
        <dbReference type="Pfam" id="PF00144"/>
    </source>
</evidence>
<proteinExistence type="predicted"/>
<dbReference type="InterPro" id="IPR001466">
    <property type="entry name" value="Beta-lactam-related"/>
</dbReference>
<keyword evidence="1" id="KW-0732">Signal</keyword>
<keyword evidence="3" id="KW-0121">Carboxypeptidase</keyword>
<dbReference type="InterPro" id="IPR006311">
    <property type="entry name" value="TAT_signal"/>
</dbReference>
<sequence>MTTRRTARTGIVALAAAAVAATAFTVPAQADAHAPKKPKRHAATQRAMDDLVKAGTPGVIAQLRTGSGVWNATSGVSDVTTGKPRSAKERYRIASITKTFVAAVLLDQEADGLLSLDDTVDTWLPGVVRGNGNDGRKMTVRQLLNHSAGLFEYSADPEYFRKHYTKAYLKHRYDTWTPLQTIRVGLAHKPDFAPGAMHAYSNTGYVLAGLVIEKASGNSYAHEVRKRILKPLGLRDTTLPGNSVSMPNPHSKAYGNLSEDPNKLDVHDVTEQNGSQAFADGDIISTNSDVTRFLQALLSGELLPAKQLAAMKAMLPNKGPITSYDEYGLGLYSLKTSCGVKVWGHSGGASGAGSEVVGTEDGKKVFALNINGDWDWSDQIRDSAFCGTKTKSAAPAFKPLR</sequence>